<reference evidence="2" key="1">
    <citation type="submission" date="2018-05" db="EMBL/GenBank/DDBJ databases">
        <authorList>
            <person name="Lanie J.A."/>
            <person name="Ng W.-L."/>
            <person name="Kazmierczak K.M."/>
            <person name="Andrzejewski T.M."/>
            <person name="Davidsen T.M."/>
            <person name="Wayne K.J."/>
            <person name="Tettelin H."/>
            <person name="Glass J.I."/>
            <person name="Rusch D."/>
            <person name="Podicherti R."/>
            <person name="Tsui H.-C.T."/>
            <person name="Winkler M.E."/>
        </authorList>
    </citation>
    <scope>NUCLEOTIDE SEQUENCE</scope>
</reference>
<accession>A0A382EFI8</accession>
<evidence type="ECO:0000313" key="2">
    <source>
        <dbReference type="EMBL" id="SVB49092.1"/>
    </source>
</evidence>
<dbReference type="PANTHER" id="PTHR10790:SF51">
    <property type="entry name" value="TETRATRICOPEPTIDE REPEAT PROTEIN"/>
    <property type="match status" value="1"/>
</dbReference>
<feature type="transmembrane region" description="Helical" evidence="1">
    <location>
        <begin position="331"/>
        <end position="350"/>
    </location>
</feature>
<evidence type="ECO:0008006" key="3">
    <source>
        <dbReference type="Google" id="ProtNLM"/>
    </source>
</evidence>
<protein>
    <recommendedName>
        <fullName evidence="3">Glycosyltransferase RgtA/B/C/D-like domain-containing protein</fullName>
    </recommendedName>
</protein>
<keyword evidence="1" id="KW-0472">Membrane</keyword>
<evidence type="ECO:0000256" key="1">
    <source>
        <dbReference type="SAM" id="Phobius"/>
    </source>
</evidence>
<feature type="transmembrane region" description="Helical" evidence="1">
    <location>
        <begin position="239"/>
        <end position="256"/>
    </location>
</feature>
<sequence>EEIIFILSFLGFVAIRMFNPDLWHPYRGGEKPMELAHINALTRSLYLPPYDPWYSGGVLNYYYYGHFLVTNLIKMCGIVPTTAFNLAVPTFFAMALVGSFSLGFNIFSGAVSKSIDSISGVKSRQPITRLAIFAGLTSMGFVCLLGNLDGSAQVGAAIWYKLIEGASWTGFDYWQSSRMMPPDPPGFEVTEFPFFTFLFADLHPHLISIPFTLLLLGIMLVVVVAPINKSKRNIMSKNELLPIIIMGIVLGSIRIINAWDFPTYFLLGCLALMLRELFRHGGMGIVVVGKWVLKTSLLYIVSYLAFMPFHLNYENFYSSLQVTTNKTELNQALMIFGVFIFIIGAYFFIYSKKILPFSNIKVLSITIWRALFIILGAMIVGYLVSGPAKQFLGNTAMLAGLIIAVLGYLVISRLQRFDYKNKYHAFSLLLLLIAFTIIFGVELVRIKGDIDRMNTVFKFYLQAWVLLGIGCSYLFWLCLKGIKQNGKTNMFVFITSCFLIICGLIYPVFATHARIEDRFIQTKPTLDGKTYMSQSTYMDVKGEIDLRFDDKAINWMNNNLRGT</sequence>
<dbReference type="InterPro" id="IPR018746">
    <property type="entry name" value="DUF2298"/>
</dbReference>
<feature type="transmembrane region" description="Helical" evidence="1">
    <location>
        <begin position="391"/>
        <end position="411"/>
    </location>
</feature>
<feature type="transmembrane region" description="Helical" evidence="1">
    <location>
        <begin position="461"/>
        <end position="479"/>
    </location>
</feature>
<proteinExistence type="predicted"/>
<dbReference type="EMBL" id="UINC01044105">
    <property type="protein sequence ID" value="SVB49092.1"/>
    <property type="molecule type" value="Genomic_DNA"/>
</dbReference>
<dbReference type="PANTHER" id="PTHR10790">
    <property type="entry name" value="TPR-DOMAIN CONTAINING PROTEIN"/>
    <property type="match status" value="1"/>
</dbReference>
<organism evidence="2">
    <name type="scientific">marine metagenome</name>
    <dbReference type="NCBI Taxonomy" id="408172"/>
    <lineage>
        <taxon>unclassified sequences</taxon>
        <taxon>metagenomes</taxon>
        <taxon>ecological metagenomes</taxon>
    </lineage>
</organism>
<name>A0A382EFI8_9ZZZZ</name>
<feature type="transmembrane region" description="Helical" evidence="1">
    <location>
        <begin position="423"/>
        <end position="441"/>
    </location>
</feature>
<feature type="transmembrane region" description="Helical" evidence="1">
    <location>
        <begin position="291"/>
        <end position="311"/>
    </location>
</feature>
<feature type="non-terminal residue" evidence="2">
    <location>
        <position position="1"/>
    </location>
</feature>
<feature type="transmembrane region" description="Helical" evidence="1">
    <location>
        <begin position="127"/>
        <end position="148"/>
    </location>
</feature>
<feature type="transmembrane region" description="Helical" evidence="1">
    <location>
        <begin position="262"/>
        <end position="279"/>
    </location>
</feature>
<dbReference type="NCBIfam" id="TIGR03662">
    <property type="entry name" value="Chlor_Arch_YYY"/>
    <property type="match status" value="1"/>
</dbReference>
<dbReference type="AlphaFoldDB" id="A0A382EFI8"/>
<feature type="transmembrane region" description="Helical" evidence="1">
    <location>
        <begin position="362"/>
        <end position="385"/>
    </location>
</feature>
<gene>
    <name evidence="2" type="ORF">METZ01_LOCUS201946</name>
</gene>
<feature type="transmembrane region" description="Helical" evidence="1">
    <location>
        <begin position="491"/>
        <end position="509"/>
    </location>
</feature>
<feature type="non-terminal residue" evidence="2">
    <location>
        <position position="563"/>
    </location>
</feature>
<keyword evidence="1" id="KW-0812">Transmembrane</keyword>
<keyword evidence="1" id="KW-1133">Transmembrane helix</keyword>
<feature type="transmembrane region" description="Helical" evidence="1">
    <location>
        <begin position="86"/>
        <end position="107"/>
    </location>
</feature>
<dbReference type="Pfam" id="PF10060">
    <property type="entry name" value="DUF2298"/>
    <property type="match status" value="1"/>
</dbReference>
<feature type="transmembrane region" description="Helical" evidence="1">
    <location>
        <begin position="207"/>
        <end position="227"/>
    </location>
</feature>